<dbReference type="STRING" id="3880.A0A072VFM9"/>
<evidence type="ECO:0000313" key="6">
    <source>
        <dbReference type="Proteomes" id="UP000002051"/>
    </source>
</evidence>
<dbReference type="AlphaFoldDB" id="A0A072VFM9"/>
<name>A0A072VFM9_MEDTR</name>
<keyword evidence="2" id="KW-0732">Signal</keyword>
<keyword evidence="4" id="KW-0808">Transferase</keyword>
<comment type="subcellular location">
    <subcellularLocation>
        <location evidence="1">Membrane</location>
        <topology evidence="1">Single-pass membrane protein</topology>
    </subcellularLocation>
</comment>
<reference evidence="4 6" key="1">
    <citation type="journal article" date="2011" name="Nature">
        <title>The Medicago genome provides insight into the evolution of rhizobial symbioses.</title>
        <authorList>
            <person name="Young N.D."/>
            <person name="Debelle F."/>
            <person name="Oldroyd G.E."/>
            <person name="Geurts R."/>
            <person name="Cannon S.B."/>
            <person name="Udvardi M.K."/>
            <person name="Benedito V.A."/>
            <person name="Mayer K.F."/>
            <person name="Gouzy J."/>
            <person name="Schoof H."/>
            <person name="Van de Peer Y."/>
            <person name="Proost S."/>
            <person name="Cook D.R."/>
            <person name="Meyers B.C."/>
            <person name="Spannagl M."/>
            <person name="Cheung F."/>
            <person name="De Mita S."/>
            <person name="Krishnakumar V."/>
            <person name="Gundlach H."/>
            <person name="Zhou S."/>
            <person name="Mudge J."/>
            <person name="Bharti A.K."/>
            <person name="Murray J.D."/>
            <person name="Naoumkina M.A."/>
            <person name="Rosen B."/>
            <person name="Silverstein K.A."/>
            <person name="Tang H."/>
            <person name="Rombauts S."/>
            <person name="Zhao P.X."/>
            <person name="Zhou P."/>
            <person name="Barbe V."/>
            <person name="Bardou P."/>
            <person name="Bechner M."/>
            <person name="Bellec A."/>
            <person name="Berger A."/>
            <person name="Berges H."/>
            <person name="Bidwell S."/>
            <person name="Bisseling T."/>
            <person name="Choisne N."/>
            <person name="Couloux A."/>
            <person name="Denny R."/>
            <person name="Deshpande S."/>
            <person name="Dai X."/>
            <person name="Doyle J.J."/>
            <person name="Dudez A.M."/>
            <person name="Farmer A.D."/>
            <person name="Fouteau S."/>
            <person name="Franken C."/>
            <person name="Gibelin C."/>
            <person name="Gish J."/>
            <person name="Goldstein S."/>
            <person name="Gonzalez A.J."/>
            <person name="Green P.J."/>
            <person name="Hallab A."/>
            <person name="Hartog M."/>
            <person name="Hua A."/>
            <person name="Humphray S.J."/>
            <person name="Jeong D.H."/>
            <person name="Jing Y."/>
            <person name="Jocker A."/>
            <person name="Kenton S.M."/>
            <person name="Kim D.J."/>
            <person name="Klee K."/>
            <person name="Lai H."/>
            <person name="Lang C."/>
            <person name="Lin S."/>
            <person name="Macmil S.L."/>
            <person name="Magdelenat G."/>
            <person name="Matthews L."/>
            <person name="McCorrison J."/>
            <person name="Monaghan E.L."/>
            <person name="Mun J.H."/>
            <person name="Najar F.Z."/>
            <person name="Nicholson C."/>
            <person name="Noirot C."/>
            <person name="O'Bleness M."/>
            <person name="Paule C.R."/>
            <person name="Poulain J."/>
            <person name="Prion F."/>
            <person name="Qin B."/>
            <person name="Qu C."/>
            <person name="Retzel E.F."/>
            <person name="Riddle C."/>
            <person name="Sallet E."/>
            <person name="Samain S."/>
            <person name="Samson N."/>
            <person name="Sanders I."/>
            <person name="Saurat O."/>
            <person name="Scarpelli C."/>
            <person name="Schiex T."/>
            <person name="Segurens B."/>
            <person name="Severin A.J."/>
            <person name="Sherrier D.J."/>
            <person name="Shi R."/>
            <person name="Sims S."/>
            <person name="Singer S.R."/>
            <person name="Sinharoy S."/>
            <person name="Sterck L."/>
            <person name="Viollet A."/>
            <person name="Wang B.B."/>
            <person name="Wang K."/>
            <person name="Wang M."/>
            <person name="Wang X."/>
            <person name="Warfsmann J."/>
            <person name="Weissenbach J."/>
            <person name="White D.D."/>
            <person name="White J.D."/>
            <person name="Wiley G.B."/>
            <person name="Wincker P."/>
            <person name="Xing Y."/>
            <person name="Yang L."/>
            <person name="Yao Z."/>
            <person name="Ying F."/>
            <person name="Zhai J."/>
            <person name="Zhou L."/>
            <person name="Zuber A."/>
            <person name="Denarie J."/>
            <person name="Dixon R.A."/>
            <person name="May G.D."/>
            <person name="Schwartz D.C."/>
            <person name="Rogers J."/>
            <person name="Quetier F."/>
            <person name="Town C.D."/>
            <person name="Roe B.A."/>
        </authorList>
    </citation>
    <scope>NUCLEOTIDE SEQUENCE [LARGE SCALE GENOMIC DNA]</scope>
    <source>
        <strain evidence="4">A17</strain>
        <strain evidence="5 6">cv. Jemalong A17</strain>
    </source>
</reference>
<dbReference type="PANTHER" id="PTHR33138">
    <property type="entry name" value="OS01G0690200 PROTEIN"/>
    <property type="match status" value="1"/>
</dbReference>
<dbReference type="GO" id="GO:0016020">
    <property type="term" value="C:membrane"/>
    <property type="evidence" value="ECO:0007669"/>
    <property type="project" value="UniProtKB-SubCell"/>
</dbReference>
<gene>
    <name evidence="4" type="ordered locus">MTR_1g027950</name>
</gene>
<keyword evidence="6" id="KW-1185">Reference proteome</keyword>
<reference evidence="5" key="3">
    <citation type="submission" date="2015-04" db="UniProtKB">
        <authorList>
            <consortium name="EnsemblPlants"/>
        </authorList>
    </citation>
    <scope>IDENTIFICATION</scope>
    <source>
        <strain evidence="5">cv. Jemalong A17</strain>
    </source>
</reference>
<dbReference type="InterPro" id="IPR025287">
    <property type="entry name" value="WAK_GUB"/>
</dbReference>
<dbReference type="HOGENOM" id="CLU_000288_115_2_1"/>
<evidence type="ECO:0000259" key="3">
    <source>
        <dbReference type="Pfam" id="PF13947"/>
    </source>
</evidence>
<evidence type="ECO:0000256" key="2">
    <source>
        <dbReference type="ARBA" id="ARBA00022729"/>
    </source>
</evidence>
<dbReference type="GO" id="GO:0016301">
    <property type="term" value="F:kinase activity"/>
    <property type="evidence" value="ECO:0007669"/>
    <property type="project" value="UniProtKB-KW"/>
</dbReference>
<dbReference type="PANTHER" id="PTHR33138:SF30">
    <property type="entry name" value="LEAF RUST 10 DISEASE-RESISTANCE LOCUS RECEPTOR-LIKE PROTEIN KINASE-LIKE 2.7"/>
    <property type="match status" value="1"/>
</dbReference>
<dbReference type="EnsemblPlants" id="KEH40371">
    <property type="protein sequence ID" value="KEH40371"/>
    <property type="gene ID" value="MTR_1g027950"/>
</dbReference>
<feature type="domain" description="Wall-associated receptor kinase galacturonan-binding" evidence="3">
    <location>
        <begin position="50"/>
        <end position="113"/>
    </location>
</feature>
<organism evidence="4 6">
    <name type="scientific">Medicago truncatula</name>
    <name type="common">Barrel medic</name>
    <name type="synonym">Medicago tribuloides</name>
    <dbReference type="NCBI Taxonomy" id="3880"/>
    <lineage>
        <taxon>Eukaryota</taxon>
        <taxon>Viridiplantae</taxon>
        <taxon>Streptophyta</taxon>
        <taxon>Embryophyta</taxon>
        <taxon>Tracheophyta</taxon>
        <taxon>Spermatophyta</taxon>
        <taxon>Magnoliopsida</taxon>
        <taxon>eudicotyledons</taxon>
        <taxon>Gunneridae</taxon>
        <taxon>Pentapetalae</taxon>
        <taxon>rosids</taxon>
        <taxon>fabids</taxon>
        <taxon>Fabales</taxon>
        <taxon>Fabaceae</taxon>
        <taxon>Papilionoideae</taxon>
        <taxon>50 kb inversion clade</taxon>
        <taxon>NPAAA clade</taxon>
        <taxon>Hologalegina</taxon>
        <taxon>IRL clade</taxon>
        <taxon>Trifolieae</taxon>
        <taxon>Medicago</taxon>
    </lineage>
</organism>
<dbReference type="EMBL" id="CM001217">
    <property type="protein sequence ID" value="KEH40371.1"/>
    <property type="molecule type" value="Genomic_DNA"/>
</dbReference>
<keyword evidence="4" id="KW-0675">Receptor</keyword>
<dbReference type="Pfam" id="PF13947">
    <property type="entry name" value="GUB_WAK_bind"/>
    <property type="match status" value="1"/>
</dbReference>
<dbReference type="GO" id="GO:0030247">
    <property type="term" value="F:polysaccharide binding"/>
    <property type="evidence" value="ECO:0007669"/>
    <property type="project" value="InterPro"/>
</dbReference>
<reference evidence="4 6" key="2">
    <citation type="journal article" date="2014" name="BMC Genomics">
        <title>An improved genome release (version Mt4.0) for the model legume Medicago truncatula.</title>
        <authorList>
            <person name="Tang H."/>
            <person name="Krishnakumar V."/>
            <person name="Bidwell S."/>
            <person name="Rosen B."/>
            <person name="Chan A."/>
            <person name="Zhou S."/>
            <person name="Gentzbittel L."/>
            <person name="Childs K.L."/>
            <person name="Yandell M."/>
            <person name="Gundlach H."/>
            <person name="Mayer K.F."/>
            <person name="Schwartz D.C."/>
            <person name="Town C.D."/>
        </authorList>
    </citation>
    <scope>GENOME REANNOTATION</scope>
    <source>
        <strain evidence="4">A17</strain>
        <strain evidence="5 6">cv. Jemalong A17</strain>
    </source>
</reference>
<evidence type="ECO:0000313" key="5">
    <source>
        <dbReference type="EnsemblPlants" id="KEH40371"/>
    </source>
</evidence>
<evidence type="ECO:0000313" key="4">
    <source>
        <dbReference type="EMBL" id="KEH40371.1"/>
    </source>
</evidence>
<accession>A0A072VFM9</accession>
<sequence length="370" mass="42548">MSRGKSFTCYEESISLLSFLQIVKVVTVLLLHHHHQTCDAITNTNNQTYCPPSSCGKITNISHPFRLMNDPTSCGDPKYELSCENNITVLTLFSGKYYVQEINYVNYTIRLVDPVIEEGNCSSIPPYFLTKSNFTSSFIHINNEDPYQIMDVWYYSDHRYGHIIYLNCSKQVNDDPEYVDTAPCINSDSESYLYAFAADFYVEDYEDEDYGYEEPYYRTHHFSVGRLKDYCQVKLVAMSSSDFPNVRVREGVPDRSLSYQEIHGMLLYGFQVSWLSGACKDSCGDTQECYFNHTIGNVECYHPNDDYCIYPLGPDVSKPCDQVPKQFILMEDIILGIVKDQLSYLNLIFVKRNVDQMLLTTLDGSIVKKS</sequence>
<evidence type="ECO:0000256" key="1">
    <source>
        <dbReference type="ARBA" id="ARBA00004167"/>
    </source>
</evidence>
<dbReference type="Proteomes" id="UP000002051">
    <property type="component" value="Unassembled WGS sequence"/>
</dbReference>
<proteinExistence type="predicted"/>
<protein>
    <submittedName>
        <fullName evidence="4">Wall-associated receptor kinase galacturonan-binding protein</fullName>
    </submittedName>
</protein>
<keyword evidence="4" id="KW-0418">Kinase</keyword>